<proteinExistence type="predicted"/>
<reference evidence="1 2" key="1">
    <citation type="submission" date="2015-12" db="EMBL/GenBank/DDBJ databases">
        <authorList>
            <person name="Shamseldin A."/>
            <person name="Moawad H."/>
            <person name="Abd El-Rahim W.M."/>
            <person name="Sadowsky M.J."/>
        </authorList>
    </citation>
    <scope>NUCLEOTIDE SEQUENCE [LARGE SCALE GENOMIC DNA]</scope>
    <source>
        <strain evidence="1 2">LMG9050</strain>
    </source>
</reference>
<accession>A0A1T1NRT6</accession>
<gene>
    <name evidence="1" type="ORF">Xmlh_04140</name>
</gene>
<organism evidence="1 2">
    <name type="scientific">Xanthomonas axonopodis pv. melhusii</name>
    <dbReference type="NCBI Taxonomy" id="487834"/>
    <lineage>
        <taxon>Bacteria</taxon>
        <taxon>Pseudomonadati</taxon>
        <taxon>Pseudomonadota</taxon>
        <taxon>Gammaproteobacteria</taxon>
        <taxon>Lysobacterales</taxon>
        <taxon>Lysobacteraceae</taxon>
        <taxon>Xanthomonas</taxon>
    </lineage>
</organism>
<name>A0A1T1NRT6_9XANT</name>
<dbReference type="AlphaFoldDB" id="A0A1T1NRT6"/>
<evidence type="ECO:0000313" key="2">
    <source>
        <dbReference type="Proteomes" id="UP000190559"/>
    </source>
</evidence>
<dbReference type="Proteomes" id="UP000190559">
    <property type="component" value="Unassembled WGS sequence"/>
</dbReference>
<dbReference type="EMBL" id="LOJW01000058">
    <property type="protein sequence ID" value="OOW65926.1"/>
    <property type="molecule type" value="Genomic_DNA"/>
</dbReference>
<evidence type="ECO:0000313" key="1">
    <source>
        <dbReference type="EMBL" id="OOW65926.1"/>
    </source>
</evidence>
<sequence>MLMMSCCRPSRQAAMAGNDEGLLHAVLDHRLDHHVACSAAGTRNVVPTVQRATRTRLRRV</sequence>
<comment type="caution">
    <text evidence="1">The sequence shown here is derived from an EMBL/GenBank/DDBJ whole genome shotgun (WGS) entry which is preliminary data.</text>
</comment>
<protein>
    <submittedName>
        <fullName evidence="1">Uncharacterized protein</fullName>
    </submittedName>
</protein>